<dbReference type="CDD" id="cd16962">
    <property type="entry name" value="RuvC"/>
    <property type="match status" value="1"/>
</dbReference>
<evidence type="ECO:0000313" key="15">
    <source>
        <dbReference type="EMBL" id="PQV65241.1"/>
    </source>
</evidence>
<dbReference type="GO" id="GO:0000287">
    <property type="term" value="F:magnesium ion binding"/>
    <property type="evidence" value="ECO:0007669"/>
    <property type="project" value="UniProtKB-UniRule"/>
</dbReference>
<evidence type="ECO:0000256" key="4">
    <source>
        <dbReference type="ARBA" id="ARBA00022723"/>
    </source>
</evidence>
<dbReference type="Proteomes" id="UP000237684">
    <property type="component" value="Unassembled WGS sequence"/>
</dbReference>
<dbReference type="PANTHER" id="PTHR30194:SF3">
    <property type="entry name" value="CROSSOVER JUNCTION ENDODEOXYRIBONUCLEASE RUVC"/>
    <property type="match status" value="1"/>
</dbReference>
<dbReference type="InterPro" id="IPR012337">
    <property type="entry name" value="RNaseH-like_sf"/>
</dbReference>
<evidence type="ECO:0000256" key="6">
    <source>
        <dbReference type="ARBA" id="ARBA00022763"/>
    </source>
</evidence>
<dbReference type="NCBIfam" id="TIGR00228">
    <property type="entry name" value="ruvC"/>
    <property type="match status" value="1"/>
</dbReference>
<protein>
    <recommendedName>
        <fullName evidence="13 14">Crossover junction endodeoxyribonuclease RuvC</fullName>
        <ecNumber evidence="13 14">3.1.21.10</ecNumber>
    </recommendedName>
    <alternativeName>
        <fullName evidence="13">Holliday junction nuclease RuvC</fullName>
    </alternativeName>
    <alternativeName>
        <fullName evidence="13">Holliday junction resolvase RuvC</fullName>
    </alternativeName>
</protein>
<keyword evidence="7 13" id="KW-0378">Hydrolase</keyword>
<comment type="subunit">
    <text evidence="13">Homodimer which binds Holliday junction (HJ) DNA. The HJ becomes 2-fold symmetrical on binding to RuvC with unstacked arms; it has a different conformation from HJ DNA in complex with RuvA. In the full resolvosome a probable DNA-RuvA(4)-RuvB(12)-RuvC(2) complex forms which resolves the HJ.</text>
</comment>
<keyword evidence="9 13" id="KW-0238">DNA-binding</keyword>
<dbReference type="EMBL" id="NIGF01000002">
    <property type="protein sequence ID" value="PQV65241.1"/>
    <property type="molecule type" value="Genomic_DNA"/>
</dbReference>
<dbReference type="GO" id="GO:0006281">
    <property type="term" value="P:DNA repair"/>
    <property type="evidence" value="ECO:0007669"/>
    <property type="project" value="UniProtKB-UniRule"/>
</dbReference>
<keyword evidence="3 13" id="KW-0540">Nuclease</keyword>
<dbReference type="InterPro" id="IPR002176">
    <property type="entry name" value="X-over_junc_endoDNase_RuvC"/>
</dbReference>
<gene>
    <name evidence="13" type="primary">ruvC</name>
    <name evidence="15" type="ORF">B1R32_102250</name>
</gene>
<dbReference type="HAMAP" id="MF_00034">
    <property type="entry name" value="RuvC"/>
    <property type="match status" value="1"/>
</dbReference>
<comment type="function">
    <text evidence="13">The RuvA-RuvB-RuvC complex processes Holliday junction (HJ) DNA during genetic recombination and DNA repair. Endonuclease that resolves HJ intermediates. Cleaves cruciform DNA by making single-stranded nicks across the HJ at symmetrical positions within the homologous arms, yielding a 5'-phosphate and a 3'-hydroxyl group; requires a central core of homology in the junction. The consensus cleavage sequence is 5'-(A/T)TT(C/G)-3'. Cleavage occurs on the 3'-side of the TT dinucleotide at the point of strand exchange. HJ branch migration catalyzed by RuvA-RuvB allows RuvC to scan DNA until it finds its consensus sequence, where it cleaves and resolves the cruciform DNA.</text>
</comment>
<proteinExistence type="inferred from homology"/>
<comment type="caution">
    <text evidence="15">The sequence shown here is derived from an EMBL/GenBank/DDBJ whole genome shotgun (WGS) entry which is preliminary data.</text>
</comment>
<evidence type="ECO:0000256" key="5">
    <source>
        <dbReference type="ARBA" id="ARBA00022759"/>
    </source>
</evidence>
<dbReference type="GO" id="GO:0005737">
    <property type="term" value="C:cytoplasm"/>
    <property type="evidence" value="ECO:0007669"/>
    <property type="project" value="UniProtKB-SubCell"/>
</dbReference>
<evidence type="ECO:0000256" key="8">
    <source>
        <dbReference type="ARBA" id="ARBA00022842"/>
    </source>
</evidence>
<feature type="active site" evidence="13">
    <location>
        <position position="173"/>
    </location>
</feature>
<name>A0A2S8SWR8_9BACT</name>
<keyword evidence="11 13" id="KW-0234">DNA repair</keyword>
<comment type="similarity">
    <text evidence="1 13">Belongs to the RuvC family.</text>
</comment>
<dbReference type="GO" id="GO:0006310">
    <property type="term" value="P:DNA recombination"/>
    <property type="evidence" value="ECO:0007669"/>
    <property type="project" value="UniProtKB-UniRule"/>
</dbReference>
<evidence type="ECO:0000256" key="12">
    <source>
        <dbReference type="ARBA" id="ARBA00029354"/>
    </source>
</evidence>
<dbReference type="SUPFAM" id="SSF53098">
    <property type="entry name" value="Ribonuclease H-like"/>
    <property type="match status" value="1"/>
</dbReference>
<keyword evidence="6 13" id="KW-0227">DNA damage</keyword>
<feature type="binding site" evidence="13">
    <location>
        <position position="99"/>
    </location>
    <ligand>
        <name>Mg(2+)</name>
        <dbReference type="ChEBI" id="CHEBI:18420"/>
        <label>2</label>
    </ligand>
</feature>
<keyword evidence="5 13" id="KW-0255">Endonuclease</keyword>
<keyword evidence="8 13" id="KW-0460">Magnesium</keyword>
<organism evidence="15 16">
    <name type="scientific">Abditibacterium utsteinense</name>
    <dbReference type="NCBI Taxonomy" id="1960156"/>
    <lineage>
        <taxon>Bacteria</taxon>
        <taxon>Pseudomonadati</taxon>
        <taxon>Abditibacteriota</taxon>
        <taxon>Abditibacteriia</taxon>
        <taxon>Abditibacteriales</taxon>
        <taxon>Abditibacteriaceae</taxon>
        <taxon>Abditibacterium</taxon>
    </lineage>
</organism>
<accession>A0A2S8SWR8</accession>
<comment type="cofactor">
    <cofactor evidence="13">
        <name>Mg(2+)</name>
        <dbReference type="ChEBI" id="CHEBI:18420"/>
    </cofactor>
    <text evidence="13">Binds 2 Mg(2+) ion per subunit.</text>
</comment>
<dbReference type="GO" id="GO:0048476">
    <property type="term" value="C:Holliday junction resolvase complex"/>
    <property type="evidence" value="ECO:0007669"/>
    <property type="project" value="UniProtKB-UniRule"/>
</dbReference>
<keyword evidence="2 13" id="KW-0963">Cytoplasm</keyword>
<evidence type="ECO:0000256" key="2">
    <source>
        <dbReference type="ARBA" id="ARBA00022490"/>
    </source>
</evidence>
<dbReference type="FunFam" id="3.30.420.10:FF:000002">
    <property type="entry name" value="Crossover junction endodeoxyribonuclease RuvC"/>
    <property type="match status" value="1"/>
</dbReference>
<sequence>MLRTRSFSPSSATRPASSALRRARQISGFDLSPRILGVDPGLLRTGYGVIESDGNHLTLVEGGILRAKTTDPFPTRLKDLHDGLAEVIRETKPDLVVIEDLFSTYAHPRSALLMAHARGVLMLAAAEADLPVHSFTPNEIKQVVTGNGHANKSNVQAAVKARLRLAAQLHPPDLADALAIAICFAIRQETSAKLA</sequence>
<dbReference type="OrthoDB" id="9805499at2"/>
<reference evidence="15 16" key="1">
    <citation type="journal article" date="2018" name="Syst. Appl. Microbiol.">
        <title>Abditibacterium utsteinense sp. nov., the first cultivated member of candidate phylum FBP, isolated from ice-free Antarctic soil samples.</title>
        <authorList>
            <person name="Tahon G."/>
            <person name="Tytgat B."/>
            <person name="Lebbe L."/>
            <person name="Carlier A."/>
            <person name="Willems A."/>
        </authorList>
    </citation>
    <scope>NUCLEOTIDE SEQUENCE [LARGE SCALE GENOMIC DNA]</scope>
    <source>
        <strain evidence="15 16">LMG 29911</strain>
    </source>
</reference>
<dbReference type="PRINTS" id="PR00696">
    <property type="entry name" value="RSOLVASERUVC"/>
</dbReference>
<comment type="catalytic activity">
    <reaction evidence="12 13">
        <text>Endonucleolytic cleavage at a junction such as a reciprocal single-stranded crossover between two homologous DNA duplexes (Holliday junction).</text>
        <dbReference type="EC" id="3.1.21.10"/>
    </reaction>
</comment>
<keyword evidence="4 13" id="KW-0479">Metal-binding</keyword>
<evidence type="ECO:0000256" key="14">
    <source>
        <dbReference type="NCBIfam" id="TIGR00228"/>
    </source>
</evidence>
<feature type="active site" evidence="13">
    <location>
        <position position="99"/>
    </location>
</feature>
<dbReference type="Gene3D" id="3.30.420.10">
    <property type="entry name" value="Ribonuclease H-like superfamily/Ribonuclease H"/>
    <property type="match status" value="1"/>
</dbReference>
<dbReference type="PANTHER" id="PTHR30194">
    <property type="entry name" value="CROSSOVER JUNCTION ENDODEOXYRIBONUCLEASE RUVC"/>
    <property type="match status" value="1"/>
</dbReference>
<dbReference type="AlphaFoldDB" id="A0A2S8SWR8"/>
<dbReference type="RefSeq" id="WP_105482576.1">
    <property type="nucleotide sequence ID" value="NZ_NIGF01000002.1"/>
</dbReference>
<evidence type="ECO:0000313" key="16">
    <source>
        <dbReference type="Proteomes" id="UP000237684"/>
    </source>
</evidence>
<evidence type="ECO:0000256" key="3">
    <source>
        <dbReference type="ARBA" id="ARBA00022722"/>
    </source>
</evidence>
<dbReference type="InParanoid" id="A0A2S8SWR8"/>
<evidence type="ECO:0000256" key="9">
    <source>
        <dbReference type="ARBA" id="ARBA00023125"/>
    </source>
</evidence>
<feature type="binding site" evidence="13">
    <location>
        <position position="173"/>
    </location>
    <ligand>
        <name>Mg(2+)</name>
        <dbReference type="ChEBI" id="CHEBI:18420"/>
        <label>1</label>
    </ligand>
</feature>
<evidence type="ECO:0000256" key="11">
    <source>
        <dbReference type="ARBA" id="ARBA00023204"/>
    </source>
</evidence>
<feature type="binding site" evidence="13">
    <location>
        <position position="39"/>
    </location>
    <ligand>
        <name>Mg(2+)</name>
        <dbReference type="ChEBI" id="CHEBI:18420"/>
        <label>1</label>
    </ligand>
</feature>
<keyword evidence="16" id="KW-1185">Reference proteome</keyword>
<keyword evidence="10 13" id="KW-0233">DNA recombination</keyword>
<dbReference type="EC" id="3.1.21.10" evidence="13 14"/>
<dbReference type="Pfam" id="PF02075">
    <property type="entry name" value="RuvC"/>
    <property type="match status" value="1"/>
</dbReference>
<dbReference type="InterPro" id="IPR036397">
    <property type="entry name" value="RNaseH_sf"/>
</dbReference>
<dbReference type="GO" id="GO:0003677">
    <property type="term" value="F:DNA binding"/>
    <property type="evidence" value="ECO:0007669"/>
    <property type="project" value="UniProtKB-KW"/>
</dbReference>
<evidence type="ECO:0000256" key="1">
    <source>
        <dbReference type="ARBA" id="ARBA00009518"/>
    </source>
</evidence>
<evidence type="ECO:0000256" key="10">
    <source>
        <dbReference type="ARBA" id="ARBA00023172"/>
    </source>
</evidence>
<comment type="subcellular location">
    <subcellularLocation>
        <location evidence="13">Cytoplasm</location>
    </subcellularLocation>
</comment>
<evidence type="ECO:0000256" key="7">
    <source>
        <dbReference type="ARBA" id="ARBA00022801"/>
    </source>
</evidence>
<dbReference type="GO" id="GO:0008821">
    <property type="term" value="F:crossover junction DNA endonuclease activity"/>
    <property type="evidence" value="ECO:0007669"/>
    <property type="project" value="UniProtKB-UniRule"/>
</dbReference>
<feature type="active site" evidence="13">
    <location>
        <position position="39"/>
    </location>
</feature>
<evidence type="ECO:0000256" key="13">
    <source>
        <dbReference type="HAMAP-Rule" id="MF_00034"/>
    </source>
</evidence>